<name>A0A644WA40_9ZZZZ</name>
<protein>
    <recommendedName>
        <fullName evidence="2">EcsC protein family protein</fullName>
    </recommendedName>
</protein>
<dbReference type="PANTHER" id="PTHR41260">
    <property type="entry name" value="PROTEIN ECSC"/>
    <property type="match status" value="1"/>
</dbReference>
<reference evidence="1" key="1">
    <citation type="submission" date="2019-08" db="EMBL/GenBank/DDBJ databases">
        <authorList>
            <person name="Kucharzyk K."/>
            <person name="Murdoch R.W."/>
            <person name="Higgins S."/>
            <person name="Loffler F."/>
        </authorList>
    </citation>
    <scope>NUCLEOTIDE SEQUENCE</scope>
</reference>
<organism evidence="1">
    <name type="scientific">bioreactor metagenome</name>
    <dbReference type="NCBI Taxonomy" id="1076179"/>
    <lineage>
        <taxon>unclassified sequences</taxon>
        <taxon>metagenomes</taxon>
        <taxon>ecological metagenomes</taxon>
    </lineage>
</organism>
<sequence length="263" mass="30341">MKKIINRELTKLNKKENKLLNKKENKFIKSKVEPISDKIEEKMPQKLKDTLENAFYNGFKLVLEKGSKYIEKLYDKDKIQLEHDVNNYSLDKKVTRKSINLMDSQGKKSKLINSTISTIEGAGLGALGIGLPDIPLFIAMILKTIYEITLSYGFDYESEAEKIYILNLINVALTNGEEKIICNEELNEIEHKIDCDMEISKDLNLELRNTSQVLSENLLMAKFIQGLPIIGVLGSITNYKVINKVSKYARIRYKRRYLNKKIR</sequence>
<evidence type="ECO:0008006" key="2">
    <source>
        <dbReference type="Google" id="ProtNLM"/>
    </source>
</evidence>
<dbReference type="EMBL" id="VSSQ01000740">
    <property type="protein sequence ID" value="MPM00612.1"/>
    <property type="molecule type" value="Genomic_DNA"/>
</dbReference>
<dbReference type="Pfam" id="PF12787">
    <property type="entry name" value="EcsC"/>
    <property type="match status" value="1"/>
</dbReference>
<comment type="caution">
    <text evidence="1">The sequence shown here is derived from an EMBL/GenBank/DDBJ whole genome shotgun (WGS) entry which is preliminary data.</text>
</comment>
<dbReference type="InterPro" id="IPR024787">
    <property type="entry name" value="EcsC"/>
</dbReference>
<dbReference type="AlphaFoldDB" id="A0A644WA40"/>
<evidence type="ECO:0000313" key="1">
    <source>
        <dbReference type="EMBL" id="MPM00612.1"/>
    </source>
</evidence>
<dbReference type="PANTHER" id="PTHR41260:SF1">
    <property type="entry name" value="PROTEIN ECSC"/>
    <property type="match status" value="1"/>
</dbReference>
<gene>
    <name evidence="1" type="ORF">SDC9_46839</name>
</gene>
<accession>A0A644WA40</accession>
<proteinExistence type="predicted"/>